<evidence type="ECO:0000313" key="10">
    <source>
        <dbReference type="EMBL" id="KAF2094833.1"/>
    </source>
</evidence>
<dbReference type="PANTHER" id="PTHR43731:SF14">
    <property type="entry name" value="PRESENILIN-ASSOCIATED RHOMBOID-LIKE PROTEIN, MITOCHONDRIAL"/>
    <property type="match status" value="1"/>
</dbReference>
<dbReference type="OrthoDB" id="10260614at2759"/>
<dbReference type="GO" id="GO:0004252">
    <property type="term" value="F:serine-type endopeptidase activity"/>
    <property type="evidence" value="ECO:0007669"/>
    <property type="project" value="InterPro"/>
</dbReference>
<dbReference type="Pfam" id="PF01694">
    <property type="entry name" value="Rhomboid"/>
    <property type="match status" value="1"/>
</dbReference>
<reference evidence="10" key="1">
    <citation type="journal article" date="2020" name="Stud. Mycol.">
        <title>101 Dothideomycetes genomes: a test case for predicting lifestyles and emergence of pathogens.</title>
        <authorList>
            <person name="Haridas S."/>
            <person name="Albert R."/>
            <person name="Binder M."/>
            <person name="Bloem J."/>
            <person name="Labutti K."/>
            <person name="Salamov A."/>
            <person name="Andreopoulos B."/>
            <person name="Baker S."/>
            <person name="Barry K."/>
            <person name="Bills G."/>
            <person name="Bluhm B."/>
            <person name="Cannon C."/>
            <person name="Castanera R."/>
            <person name="Culley D."/>
            <person name="Daum C."/>
            <person name="Ezra D."/>
            <person name="Gonzalez J."/>
            <person name="Henrissat B."/>
            <person name="Kuo A."/>
            <person name="Liang C."/>
            <person name="Lipzen A."/>
            <person name="Lutzoni F."/>
            <person name="Magnuson J."/>
            <person name="Mondo S."/>
            <person name="Nolan M."/>
            <person name="Ohm R."/>
            <person name="Pangilinan J."/>
            <person name="Park H.-J."/>
            <person name="Ramirez L."/>
            <person name="Alfaro M."/>
            <person name="Sun H."/>
            <person name="Tritt A."/>
            <person name="Yoshinaga Y."/>
            <person name="Zwiers L.-H."/>
            <person name="Turgeon B."/>
            <person name="Goodwin S."/>
            <person name="Spatafora J."/>
            <person name="Crous P."/>
            <person name="Grigoriev I."/>
        </authorList>
    </citation>
    <scope>NUCLEOTIDE SEQUENCE</scope>
    <source>
        <strain evidence="10">CBS 133067</strain>
    </source>
</reference>
<evidence type="ECO:0000256" key="6">
    <source>
        <dbReference type="ARBA" id="ARBA00023136"/>
    </source>
</evidence>
<feature type="domain" description="Peptidase S54 rhomboid" evidence="9">
    <location>
        <begin position="349"/>
        <end position="494"/>
    </location>
</feature>
<dbReference type="GO" id="GO:0016020">
    <property type="term" value="C:membrane"/>
    <property type="evidence" value="ECO:0007669"/>
    <property type="project" value="UniProtKB-SubCell"/>
</dbReference>
<dbReference type="Proteomes" id="UP000799772">
    <property type="component" value="Unassembled WGS sequence"/>
</dbReference>
<dbReference type="SUPFAM" id="SSF144091">
    <property type="entry name" value="Rhomboid-like"/>
    <property type="match status" value="1"/>
</dbReference>
<comment type="caution">
    <text evidence="10">The sequence shown here is derived from an EMBL/GenBank/DDBJ whole genome shotgun (WGS) entry which is preliminary data.</text>
</comment>
<evidence type="ECO:0000256" key="7">
    <source>
        <dbReference type="SAM" id="MobiDB-lite"/>
    </source>
</evidence>
<protein>
    <submittedName>
        <fullName evidence="10">Rhomboid-domain-containing protein</fullName>
    </submittedName>
</protein>
<name>A0A9P4I7E5_9PEZI</name>
<dbReference type="EMBL" id="ML978133">
    <property type="protein sequence ID" value="KAF2094833.1"/>
    <property type="molecule type" value="Genomic_DNA"/>
</dbReference>
<comment type="subcellular location">
    <subcellularLocation>
        <location evidence="1">Membrane</location>
        <topology evidence="1">Multi-pass membrane protein</topology>
    </subcellularLocation>
</comment>
<evidence type="ECO:0000256" key="1">
    <source>
        <dbReference type="ARBA" id="ARBA00004141"/>
    </source>
</evidence>
<evidence type="ECO:0000256" key="4">
    <source>
        <dbReference type="ARBA" id="ARBA00022801"/>
    </source>
</evidence>
<evidence type="ECO:0000256" key="3">
    <source>
        <dbReference type="ARBA" id="ARBA00022692"/>
    </source>
</evidence>
<gene>
    <name evidence="10" type="ORF">NA57DRAFT_80002</name>
</gene>
<evidence type="ECO:0000259" key="9">
    <source>
        <dbReference type="Pfam" id="PF01694"/>
    </source>
</evidence>
<organism evidence="10 11">
    <name type="scientific">Rhizodiscina lignyota</name>
    <dbReference type="NCBI Taxonomy" id="1504668"/>
    <lineage>
        <taxon>Eukaryota</taxon>
        <taxon>Fungi</taxon>
        <taxon>Dikarya</taxon>
        <taxon>Ascomycota</taxon>
        <taxon>Pezizomycotina</taxon>
        <taxon>Dothideomycetes</taxon>
        <taxon>Pleosporomycetidae</taxon>
        <taxon>Aulographales</taxon>
        <taxon>Rhizodiscinaceae</taxon>
        <taxon>Rhizodiscina</taxon>
    </lineage>
</organism>
<feature type="region of interest" description="Disordered" evidence="7">
    <location>
        <begin position="508"/>
        <end position="536"/>
    </location>
</feature>
<keyword evidence="3 8" id="KW-0812">Transmembrane</keyword>
<dbReference type="InterPro" id="IPR035952">
    <property type="entry name" value="Rhomboid-like_sf"/>
</dbReference>
<dbReference type="PANTHER" id="PTHR43731">
    <property type="entry name" value="RHOMBOID PROTEASE"/>
    <property type="match status" value="1"/>
</dbReference>
<feature type="region of interest" description="Disordered" evidence="7">
    <location>
        <begin position="1"/>
        <end position="40"/>
    </location>
</feature>
<feature type="transmembrane region" description="Helical" evidence="8">
    <location>
        <begin position="453"/>
        <end position="472"/>
    </location>
</feature>
<feature type="transmembrane region" description="Helical" evidence="8">
    <location>
        <begin position="302"/>
        <end position="323"/>
    </location>
</feature>
<dbReference type="GO" id="GO:0006465">
    <property type="term" value="P:signal peptide processing"/>
    <property type="evidence" value="ECO:0007669"/>
    <property type="project" value="TreeGrafter"/>
</dbReference>
<feature type="transmembrane region" description="Helical" evidence="8">
    <location>
        <begin position="271"/>
        <end position="290"/>
    </location>
</feature>
<keyword evidence="11" id="KW-1185">Reference proteome</keyword>
<comment type="similarity">
    <text evidence="2">Belongs to the peptidase S54 family.</text>
</comment>
<evidence type="ECO:0000256" key="5">
    <source>
        <dbReference type="ARBA" id="ARBA00022989"/>
    </source>
</evidence>
<evidence type="ECO:0000256" key="8">
    <source>
        <dbReference type="SAM" id="Phobius"/>
    </source>
</evidence>
<feature type="transmembrane region" description="Helical" evidence="8">
    <location>
        <begin position="384"/>
        <end position="403"/>
    </location>
</feature>
<dbReference type="AlphaFoldDB" id="A0A9P4I7E5"/>
<keyword evidence="5 8" id="KW-1133">Transmembrane helix</keyword>
<keyword evidence="6 8" id="KW-0472">Membrane</keyword>
<evidence type="ECO:0000256" key="2">
    <source>
        <dbReference type="ARBA" id="ARBA00009045"/>
    </source>
</evidence>
<evidence type="ECO:0000313" key="11">
    <source>
        <dbReference type="Proteomes" id="UP000799772"/>
    </source>
</evidence>
<feature type="transmembrane region" description="Helical" evidence="8">
    <location>
        <begin position="409"/>
        <end position="432"/>
    </location>
</feature>
<dbReference type="Gene3D" id="1.20.1540.10">
    <property type="entry name" value="Rhomboid-like"/>
    <property type="match status" value="1"/>
</dbReference>
<dbReference type="InterPro" id="IPR022764">
    <property type="entry name" value="Peptidase_S54_rhomboid_dom"/>
</dbReference>
<keyword evidence="4" id="KW-0378">Hydrolase</keyword>
<dbReference type="InterPro" id="IPR050925">
    <property type="entry name" value="Rhomboid_protease_S54"/>
</dbReference>
<sequence>MSRPTDHITAAAAAAEAESKNQQQRRRQRSDSPPALPEQPFTDTQIKQIFGANADIDSDTGNYLLSVIHYRRETGSLAEHGVGPTIHEVWSEEMGQRGLKWLRERYPLDEEAAAADWAEHEAAKLEDNMYIKRGQQLGLYKRDKDSEVDTEKDDTGWRDIVYGKSGLDMIREENIARRAEKHRQKEEEERREEQRQRANAQLELAQAESARKLGRRRDGRPLPKNQKRSGESDALVGTEKESAWDYWRRRAVVLDSPTPPRLSTMERIGPTTLVTLLTVAACILFASIYTPPDRDSRWFPDVPPAIATALGLTAIHVLVFLAWRGLGPAWRFLNMYFVHVPGYPFAMSTIGSVFSHQELAHLAVNSLWLGTVCVQLHELIGRGNFLAVYVSSGVIGVWASMVWHVSRGVLITSSLGASGAIYGCISALCLLLPNQRIDMWIPFTNWDWGIPSIPVLVILALYEAFGLFRLSSRTSVDHGAHIGGMVTGIVGAQLIRWQVAHRATKAEEMRQEKGAFGGNAPWRQSKAEGVKPEETD</sequence>
<feature type="compositionally biased region" description="Basic and acidic residues" evidence="7">
    <location>
        <begin position="178"/>
        <end position="196"/>
    </location>
</feature>
<accession>A0A9P4I7E5</accession>
<proteinExistence type="inferred from homology"/>
<feature type="region of interest" description="Disordered" evidence="7">
    <location>
        <begin position="178"/>
        <end position="236"/>
    </location>
</feature>
<feature type="compositionally biased region" description="Basic and acidic residues" evidence="7">
    <location>
        <begin position="525"/>
        <end position="536"/>
    </location>
</feature>
<feature type="transmembrane region" description="Helical" evidence="8">
    <location>
        <begin position="335"/>
        <end position="354"/>
    </location>
</feature>